<evidence type="ECO:0000313" key="4">
    <source>
        <dbReference type="Proteomes" id="UP000716906"/>
    </source>
</evidence>
<comment type="caution">
    <text evidence="3">The sequence shown here is derived from an EMBL/GenBank/DDBJ whole genome shotgun (WGS) entry which is preliminary data.</text>
</comment>
<organism evidence="3 4">
    <name type="scientific">Faecalicatena fissicatena</name>
    <dbReference type="NCBI Taxonomy" id="290055"/>
    <lineage>
        <taxon>Bacteria</taxon>
        <taxon>Bacillati</taxon>
        <taxon>Bacillota</taxon>
        <taxon>Clostridia</taxon>
        <taxon>Lachnospirales</taxon>
        <taxon>Lachnospiraceae</taxon>
        <taxon>Faecalicatena</taxon>
    </lineage>
</organism>
<dbReference type="EMBL" id="JACLYY010000001">
    <property type="protein sequence ID" value="MBM6736695.1"/>
    <property type="molecule type" value="Genomic_DNA"/>
</dbReference>
<feature type="transmembrane region" description="Helical" evidence="2">
    <location>
        <begin position="7"/>
        <end position="33"/>
    </location>
</feature>
<feature type="compositionally biased region" description="Basic and acidic residues" evidence="1">
    <location>
        <begin position="106"/>
        <end position="140"/>
    </location>
</feature>
<dbReference type="Proteomes" id="UP000716906">
    <property type="component" value="Unassembled WGS sequence"/>
</dbReference>
<reference evidence="3 4" key="1">
    <citation type="journal article" date="2021" name="Sci. Rep.">
        <title>The distribution of antibiotic resistance genes in chicken gut microbiota commensals.</title>
        <authorList>
            <person name="Juricova H."/>
            <person name="Matiasovicova J."/>
            <person name="Kubasova T."/>
            <person name="Cejkova D."/>
            <person name="Rychlik I."/>
        </authorList>
    </citation>
    <scope>NUCLEOTIDE SEQUENCE [LARGE SCALE GENOMIC DNA]</scope>
    <source>
        <strain evidence="3 4">An773</strain>
    </source>
</reference>
<evidence type="ECO:0000313" key="3">
    <source>
        <dbReference type="EMBL" id="MBM6736695.1"/>
    </source>
</evidence>
<keyword evidence="4" id="KW-1185">Reference proteome</keyword>
<dbReference type="Pfam" id="PF11167">
    <property type="entry name" value="DUF2953"/>
    <property type="match status" value="1"/>
</dbReference>
<keyword evidence="2" id="KW-0812">Transmembrane</keyword>
<name>A0ABS2E500_9FIRM</name>
<sequence>MLHILLLILKIAGIILAAILGILILALLIVLFVPFCYQGAAKWDGGQRDLRAQGRISWLLGLVELRFVLRDGNASVKGRIAWKKLGGARAKGRESEPEAAEEEKAEEERPVKDESRDRQKEEKHEEEREKDQQGAEKAEEAPEAVPAPAKAAAQAEKAHEEGHEAHGEKGLERGARIEKDAAHDEKEGAQADRGHSKLRRTAEKICRRLRQIIKKIKCTFKKICDKINLITEKKEQIAAFLSNETHKKAFDVVKKECIRLLGSVLPKQFSLSARFGFEDPYHTGQLLAGIAVLYPFLPGDVRVEPDFEERIFRGKAVLRGRLYVASLVFAAFQVLRRRAVRETYRDIRGLLRAKA</sequence>
<protein>
    <submittedName>
        <fullName evidence="3">DUF2953 domain-containing protein</fullName>
    </submittedName>
</protein>
<keyword evidence="2" id="KW-1133">Transmembrane helix</keyword>
<proteinExistence type="predicted"/>
<feature type="region of interest" description="Disordered" evidence="1">
    <location>
        <begin position="87"/>
        <end position="172"/>
    </location>
</feature>
<keyword evidence="2" id="KW-0472">Membrane</keyword>
<evidence type="ECO:0000256" key="1">
    <source>
        <dbReference type="SAM" id="MobiDB-lite"/>
    </source>
</evidence>
<gene>
    <name evidence="3" type="ORF">H7U36_01035</name>
</gene>
<accession>A0ABS2E500</accession>
<evidence type="ECO:0000256" key="2">
    <source>
        <dbReference type="SAM" id="Phobius"/>
    </source>
</evidence>
<feature type="compositionally biased region" description="Low complexity" evidence="1">
    <location>
        <begin position="143"/>
        <end position="155"/>
    </location>
</feature>
<feature type="compositionally biased region" description="Basic and acidic residues" evidence="1">
    <location>
        <begin position="156"/>
        <end position="172"/>
    </location>
</feature>
<dbReference type="InterPro" id="IPR021338">
    <property type="entry name" value="DUF2953"/>
</dbReference>